<dbReference type="Proteomes" id="UP000321617">
    <property type="component" value="Unassembled WGS sequence"/>
</dbReference>
<dbReference type="EMBL" id="VLLL01000006">
    <property type="protein sequence ID" value="TWJ11652.1"/>
    <property type="molecule type" value="Genomic_DNA"/>
</dbReference>
<dbReference type="AlphaFoldDB" id="A0A562V1G8"/>
<organism evidence="1 2">
    <name type="scientific">Stackebrandtia albiflava</name>
    <dbReference type="NCBI Taxonomy" id="406432"/>
    <lineage>
        <taxon>Bacteria</taxon>
        <taxon>Bacillati</taxon>
        <taxon>Actinomycetota</taxon>
        <taxon>Actinomycetes</taxon>
        <taxon>Glycomycetales</taxon>
        <taxon>Glycomycetaceae</taxon>
        <taxon>Stackebrandtia</taxon>
    </lineage>
</organism>
<gene>
    <name evidence="1" type="ORF">LX16_2379</name>
</gene>
<comment type="caution">
    <text evidence="1">The sequence shown here is derived from an EMBL/GenBank/DDBJ whole genome shotgun (WGS) entry which is preliminary data.</text>
</comment>
<proteinExistence type="predicted"/>
<evidence type="ECO:0000313" key="2">
    <source>
        <dbReference type="Proteomes" id="UP000321617"/>
    </source>
</evidence>
<reference evidence="1 2" key="1">
    <citation type="journal article" date="2013" name="Stand. Genomic Sci.">
        <title>Genomic Encyclopedia of Type Strains, Phase I: The one thousand microbial genomes (KMG-I) project.</title>
        <authorList>
            <person name="Kyrpides N.C."/>
            <person name="Woyke T."/>
            <person name="Eisen J.A."/>
            <person name="Garrity G."/>
            <person name="Lilburn T.G."/>
            <person name="Beck B.J."/>
            <person name="Whitman W.B."/>
            <person name="Hugenholtz P."/>
            <person name="Klenk H.P."/>
        </authorList>
    </citation>
    <scope>NUCLEOTIDE SEQUENCE [LARGE SCALE GENOMIC DNA]</scope>
    <source>
        <strain evidence="1 2">DSM 45044</strain>
    </source>
</reference>
<accession>A0A562V1G8</accession>
<sequence length="94" mass="10794">MVPYEWLAGAMERLAGVEPHEVLQVLGARWRRPVPAAGPMRLLTVWGRTRAGRPLIVVLRHEADLDYLIVAARQMTDTEAAEHARWERLQEEEQ</sequence>
<keyword evidence="2" id="KW-1185">Reference proteome</keyword>
<protein>
    <submittedName>
        <fullName evidence="1">Uncharacterized protein</fullName>
    </submittedName>
</protein>
<name>A0A562V1G8_9ACTN</name>
<evidence type="ECO:0000313" key="1">
    <source>
        <dbReference type="EMBL" id="TWJ11652.1"/>
    </source>
</evidence>